<proteinExistence type="predicted"/>
<dbReference type="InterPro" id="IPR051534">
    <property type="entry name" value="CBASS_pafABC_assoc_protein"/>
</dbReference>
<evidence type="ECO:0000259" key="3">
    <source>
        <dbReference type="PROSITE" id="PS51000"/>
    </source>
</evidence>
<dbReference type="Pfam" id="PF25583">
    <property type="entry name" value="WCX"/>
    <property type="match status" value="1"/>
</dbReference>
<sequence>MRADRLVQIVLLLQTRGRMTAAELAQRLDVSARTIQRDLDALSLAGIPVYADRGRAGGWSLSADYRTRLNGLSPAESAALFIGTTGHVLSDLGLSTASTSAITKLLSAVPASARRDADLARERILVDHADWQGAGEASTWLPVLQQGVWEERKLRLHYGRARRAVTIAPLGLVAKRRSWYLVGLRDDGEFRTYRVQRISQALLTDQTFDRPAGFDLAGHWENTNREYFASLRDCPVRLRVRGEVGHRLRWAPNAVIDDATERPDGWWDVVMTFERIYEARVYLLGLAGDVVVLEPAELRADMLDAARALLEAHDADHLPGRPSVAGFFQ</sequence>
<dbReference type="PIRSF" id="PIRSF016838">
    <property type="entry name" value="PafC"/>
    <property type="match status" value="1"/>
</dbReference>
<dbReference type="InterPro" id="IPR036388">
    <property type="entry name" value="WH-like_DNA-bd_sf"/>
</dbReference>
<dbReference type="EMBL" id="WLZY01000009">
    <property type="protein sequence ID" value="NDL59995.1"/>
    <property type="molecule type" value="Genomic_DNA"/>
</dbReference>
<dbReference type="SMART" id="SM00420">
    <property type="entry name" value="HTH_DEOR"/>
    <property type="match status" value="1"/>
</dbReference>
<keyword evidence="5" id="KW-1185">Reference proteome</keyword>
<dbReference type="InterPro" id="IPR026881">
    <property type="entry name" value="WYL_dom"/>
</dbReference>
<feature type="domain" description="HTH deoR-type" evidence="3">
    <location>
        <begin position="2"/>
        <end position="57"/>
    </location>
</feature>
<dbReference type="Proteomes" id="UP000460435">
    <property type="component" value="Unassembled WGS sequence"/>
</dbReference>
<evidence type="ECO:0000313" key="5">
    <source>
        <dbReference type="Proteomes" id="UP000460435"/>
    </source>
</evidence>
<dbReference type="InterPro" id="IPR013196">
    <property type="entry name" value="HTH_11"/>
</dbReference>
<dbReference type="Pfam" id="PF08279">
    <property type="entry name" value="HTH_11"/>
    <property type="match status" value="1"/>
</dbReference>
<protein>
    <submittedName>
        <fullName evidence="4">WYL domain-containing protein</fullName>
    </submittedName>
</protein>
<dbReference type="AlphaFoldDB" id="A0A7K3M9J5"/>
<name>A0A7K3M9J5_9ACTN</name>
<dbReference type="PANTHER" id="PTHR34580">
    <property type="match status" value="1"/>
</dbReference>
<dbReference type="SUPFAM" id="SSF46785">
    <property type="entry name" value="Winged helix' DNA-binding domain"/>
    <property type="match status" value="1"/>
</dbReference>
<dbReference type="InterPro" id="IPR036390">
    <property type="entry name" value="WH_DNA-bd_sf"/>
</dbReference>
<dbReference type="InterPro" id="IPR057727">
    <property type="entry name" value="WCX_dom"/>
</dbReference>
<dbReference type="GO" id="GO:0003700">
    <property type="term" value="F:DNA-binding transcription factor activity"/>
    <property type="evidence" value="ECO:0007669"/>
    <property type="project" value="InterPro"/>
</dbReference>
<dbReference type="PROSITE" id="PS52050">
    <property type="entry name" value="WYL"/>
    <property type="match status" value="1"/>
</dbReference>
<organism evidence="4 5">
    <name type="scientific">Phytoactinopolyspora mesophila</name>
    <dbReference type="NCBI Taxonomy" id="2650750"/>
    <lineage>
        <taxon>Bacteria</taxon>
        <taxon>Bacillati</taxon>
        <taxon>Actinomycetota</taxon>
        <taxon>Actinomycetes</taxon>
        <taxon>Jiangellales</taxon>
        <taxon>Jiangellaceae</taxon>
        <taxon>Phytoactinopolyspora</taxon>
    </lineage>
</organism>
<dbReference type="InterPro" id="IPR028349">
    <property type="entry name" value="PafC-like"/>
</dbReference>
<reference evidence="4 5" key="1">
    <citation type="submission" date="2019-11" db="EMBL/GenBank/DDBJ databases">
        <authorList>
            <person name="Li X.-J."/>
            <person name="Feng X.-M."/>
        </authorList>
    </citation>
    <scope>NUCLEOTIDE SEQUENCE [LARGE SCALE GENOMIC DNA]</scope>
    <source>
        <strain evidence="4 5">XMNu-373</strain>
    </source>
</reference>
<evidence type="ECO:0000256" key="1">
    <source>
        <dbReference type="ARBA" id="ARBA00023015"/>
    </source>
</evidence>
<dbReference type="Gene3D" id="1.10.10.10">
    <property type="entry name" value="Winged helix-like DNA-binding domain superfamily/Winged helix DNA-binding domain"/>
    <property type="match status" value="1"/>
</dbReference>
<dbReference type="PROSITE" id="PS51000">
    <property type="entry name" value="HTH_DEOR_2"/>
    <property type="match status" value="1"/>
</dbReference>
<dbReference type="RefSeq" id="WP_162452701.1">
    <property type="nucleotide sequence ID" value="NZ_WLZY01000009.1"/>
</dbReference>
<dbReference type="InterPro" id="IPR001034">
    <property type="entry name" value="DeoR_HTH"/>
</dbReference>
<keyword evidence="2" id="KW-0804">Transcription</keyword>
<comment type="caution">
    <text evidence="4">The sequence shown here is derived from an EMBL/GenBank/DDBJ whole genome shotgun (WGS) entry which is preliminary data.</text>
</comment>
<gene>
    <name evidence="4" type="ORF">F7O44_23250</name>
</gene>
<evidence type="ECO:0000313" key="4">
    <source>
        <dbReference type="EMBL" id="NDL59995.1"/>
    </source>
</evidence>
<dbReference type="Pfam" id="PF13280">
    <property type="entry name" value="WYL"/>
    <property type="match status" value="1"/>
</dbReference>
<evidence type="ECO:0000256" key="2">
    <source>
        <dbReference type="ARBA" id="ARBA00023163"/>
    </source>
</evidence>
<keyword evidence="1" id="KW-0805">Transcription regulation</keyword>
<accession>A0A7K3M9J5</accession>
<dbReference type="PANTHER" id="PTHR34580:SF1">
    <property type="entry name" value="PROTEIN PAFC"/>
    <property type="match status" value="1"/>
</dbReference>